<sequence length="83" mass="9416">MTALFNFQSLLLVILLTICTATYAHYVFPGIIDRNKENYFVSPIWKAARVGERLSPYVSLACVVMAVSPRSLHPRRSARWCKG</sequence>
<protein>
    <submittedName>
        <fullName evidence="1">DUF1242-domain-containing protein</fullName>
    </submittedName>
</protein>
<proteinExistence type="predicted"/>
<reference evidence="1" key="1">
    <citation type="journal article" date="2020" name="Stud. Mycol.">
        <title>101 Dothideomycetes genomes: a test case for predicting lifestyles and emergence of pathogens.</title>
        <authorList>
            <person name="Haridas S."/>
            <person name="Albert R."/>
            <person name="Binder M."/>
            <person name="Bloem J."/>
            <person name="Labutti K."/>
            <person name="Salamov A."/>
            <person name="Andreopoulos B."/>
            <person name="Baker S."/>
            <person name="Barry K."/>
            <person name="Bills G."/>
            <person name="Bluhm B."/>
            <person name="Cannon C."/>
            <person name="Castanera R."/>
            <person name="Culley D."/>
            <person name="Daum C."/>
            <person name="Ezra D."/>
            <person name="Gonzalez J."/>
            <person name="Henrissat B."/>
            <person name="Kuo A."/>
            <person name="Liang C."/>
            <person name="Lipzen A."/>
            <person name="Lutzoni F."/>
            <person name="Magnuson J."/>
            <person name="Mondo S."/>
            <person name="Nolan M."/>
            <person name="Ohm R."/>
            <person name="Pangilinan J."/>
            <person name="Park H.-J."/>
            <person name="Ramirez L."/>
            <person name="Alfaro M."/>
            <person name="Sun H."/>
            <person name="Tritt A."/>
            <person name="Yoshinaga Y."/>
            <person name="Zwiers L.-H."/>
            <person name="Turgeon B."/>
            <person name="Goodwin S."/>
            <person name="Spatafora J."/>
            <person name="Crous P."/>
            <person name="Grigoriev I."/>
        </authorList>
    </citation>
    <scope>NUCLEOTIDE SEQUENCE</scope>
    <source>
        <strain evidence="1">CBS 525.71</strain>
    </source>
</reference>
<name>A0ACB6RVD1_9PLEO</name>
<gene>
    <name evidence="1" type="ORF">BU25DRAFT_412691</name>
</gene>
<dbReference type="Proteomes" id="UP000799754">
    <property type="component" value="Unassembled WGS sequence"/>
</dbReference>
<evidence type="ECO:0000313" key="1">
    <source>
        <dbReference type="EMBL" id="KAF2625242.1"/>
    </source>
</evidence>
<comment type="caution">
    <text evidence="1">The sequence shown here is derived from an EMBL/GenBank/DDBJ whole genome shotgun (WGS) entry which is preliminary data.</text>
</comment>
<accession>A0ACB6RVD1</accession>
<organism evidence="1 2">
    <name type="scientific">Macroventuria anomochaeta</name>
    <dbReference type="NCBI Taxonomy" id="301207"/>
    <lineage>
        <taxon>Eukaryota</taxon>
        <taxon>Fungi</taxon>
        <taxon>Dikarya</taxon>
        <taxon>Ascomycota</taxon>
        <taxon>Pezizomycotina</taxon>
        <taxon>Dothideomycetes</taxon>
        <taxon>Pleosporomycetidae</taxon>
        <taxon>Pleosporales</taxon>
        <taxon>Pleosporineae</taxon>
        <taxon>Didymellaceae</taxon>
        <taxon>Macroventuria</taxon>
    </lineage>
</organism>
<dbReference type="EMBL" id="MU006726">
    <property type="protein sequence ID" value="KAF2625242.1"/>
    <property type="molecule type" value="Genomic_DNA"/>
</dbReference>
<evidence type="ECO:0000313" key="2">
    <source>
        <dbReference type="Proteomes" id="UP000799754"/>
    </source>
</evidence>
<keyword evidence="2" id="KW-1185">Reference proteome</keyword>